<keyword evidence="4 6" id="KW-1133">Transmembrane helix</keyword>
<evidence type="ECO:0000256" key="6">
    <source>
        <dbReference type="SAM" id="Phobius"/>
    </source>
</evidence>
<evidence type="ECO:0000313" key="8">
    <source>
        <dbReference type="Proteomes" id="UP000321303"/>
    </source>
</evidence>
<gene>
    <name evidence="7" type="ORF">HVA01_33090</name>
</gene>
<dbReference type="AlphaFoldDB" id="A0A511UW38"/>
<feature type="transmembrane region" description="Helical" evidence="6">
    <location>
        <begin position="47"/>
        <end position="69"/>
    </location>
</feature>
<name>A0A511UW38_9GAMM</name>
<feature type="transmembrane region" description="Helical" evidence="6">
    <location>
        <begin position="343"/>
        <end position="361"/>
    </location>
</feature>
<comment type="caution">
    <text evidence="7">The sequence shown here is derived from an EMBL/GenBank/DDBJ whole genome shotgun (WGS) entry which is preliminary data.</text>
</comment>
<feature type="transmembrane region" description="Helical" evidence="6">
    <location>
        <begin position="234"/>
        <end position="254"/>
    </location>
</feature>
<dbReference type="Proteomes" id="UP000321303">
    <property type="component" value="Unassembled WGS sequence"/>
</dbReference>
<evidence type="ECO:0000256" key="4">
    <source>
        <dbReference type="ARBA" id="ARBA00022989"/>
    </source>
</evidence>
<reference evidence="7 8" key="1">
    <citation type="submission" date="2019-07" db="EMBL/GenBank/DDBJ databases">
        <title>Whole genome shotgun sequence of Halomonas variabilis NBRC 102410.</title>
        <authorList>
            <person name="Hosoyama A."/>
            <person name="Uohara A."/>
            <person name="Ohji S."/>
            <person name="Ichikawa N."/>
        </authorList>
    </citation>
    <scope>NUCLEOTIDE SEQUENCE [LARGE SCALE GENOMIC DNA]</scope>
    <source>
        <strain evidence="7 8">NBRC 102410</strain>
    </source>
</reference>
<accession>A0A511UW38</accession>
<feature type="transmembrane region" description="Helical" evidence="6">
    <location>
        <begin position="368"/>
        <end position="388"/>
    </location>
</feature>
<dbReference type="Pfam" id="PF13440">
    <property type="entry name" value="Polysacc_synt_3"/>
    <property type="match status" value="1"/>
</dbReference>
<keyword evidence="2" id="KW-1003">Cell membrane</keyword>
<evidence type="ECO:0000256" key="2">
    <source>
        <dbReference type="ARBA" id="ARBA00022475"/>
    </source>
</evidence>
<evidence type="ECO:0000313" key="7">
    <source>
        <dbReference type="EMBL" id="GEN29663.1"/>
    </source>
</evidence>
<dbReference type="InterPro" id="IPR050833">
    <property type="entry name" value="Poly_Biosynth_Transport"/>
</dbReference>
<feature type="transmembrane region" description="Helical" evidence="6">
    <location>
        <begin position="307"/>
        <end position="331"/>
    </location>
</feature>
<feature type="transmembrane region" description="Helical" evidence="6">
    <location>
        <begin position="122"/>
        <end position="144"/>
    </location>
</feature>
<sequence>MFKRMFKGEAGNVFKGMLTLLVGAGLARIIGLLSIPILARIYSPEDFGVLALYTAFIAILVPVMTLRYVQAIPLPKTDVMAFNLFSVCLKLIVLFSIVLTVVLVMWGESVLGWFDMEALLPWWWLIVLGVAGAALYELLSLWATRKKDYKVISKTQFTQSLIGTLVKIGLGIFALKPGGLIIGQFLSQSAGVTSFIKNARSDFRSYIPKIRYRKEKFVVQYYQVFVWYRLPSQVLMVLSVQAPVIMMATLFSPVAVGQFSLAKMALMVPASLIGTATSTAYYAEIAAIGKRDFNKIKRISINVAKNILLISFLPLLLLTILAPWLFITIFGEDWYAAGEYAQVLAPYILVMLVSTPLVQVLNVVGAQFVFLVINLIRFIGLFFVYLIFQSFSLTAYEFVVWFVVFSIMYAVFQMTMVFYYIVRAASGEINEGCK</sequence>
<feature type="transmembrane region" description="Helical" evidence="6">
    <location>
        <begin position="400"/>
        <end position="422"/>
    </location>
</feature>
<feature type="transmembrane region" description="Helical" evidence="6">
    <location>
        <begin position="20"/>
        <end position="41"/>
    </location>
</feature>
<dbReference type="PANTHER" id="PTHR30250">
    <property type="entry name" value="PST FAMILY PREDICTED COLANIC ACID TRANSPORTER"/>
    <property type="match status" value="1"/>
</dbReference>
<dbReference type="OrthoDB" id="3831435at2"/>
<feature type="transmembrane region" description="Helical" evidence="6">
    <location>
        <begin position="81"/>
        <end position="107"/>
    </location>
</feature>
<dbReference type="PANTHER" id="PTHR30250:SF28">
    <property type="entry name" value="POLYSACCHARIDE BIOSYNTHESIS PROTEIN"/>
    <property type="match status" value="1"/>
</dbReference>
<protein>
    <submittedName>
        <fullName evidence="7">Teichoic acid transporter</fullName>
    </submittedName>
</protein>
<proteinExistence type="predicted"/>
<dbReference type="GO" id="GO:0005886">
    <property type="term" value="C:plasma membrane"/>
    <property type="evidence" value="ECO:0007669"/>
    <property type="project" value="UniProtKB-SubCell"/>
</dbReference>
<dbReference type="RefSeq" id="WP_146876570.1">
    <property type="nucleotide sequence ID" value="NZ_BJXV01000030.1"/>
</dbReference>
<keyword evidence="8" id="KW-1185">Reference proteome</keyword>
<comment type="subcellular location">
    <subcellularLocation>
        <location evidence="1">Cell membrane</location>
        <topology evidence="1">Multi-pass membrane protein</topology>
    </subcellularLocation>
</comment>
<organism evidence="7 8">
    <name type="scientific">Halovibrio variabilis</name>
    <dbReference type="NCBI Taxonomy" id="31910"/>
    <lineage>
        <taxon>Bacteria</taxon>
        <taxon>Pseudomonadati</taxon>
        <taxon>Pseudomonadota</taxon>
        <taxon>Gammaproteobacteria</taxon>
        <taxon>Oceanospirillales</taxon>
        <taxon>Halomonadaceae</taxon>
        <taxon>Halovibrio</taxon>
    </lineage>
</organism>
<keyword evidence="5 6" id="KW-0472">Membrane</keyword>
<keyword evidence="3 6" id="KW-0812">Transmembrane</keyword>
<feature type="transmembrane region" description="Helical" evidence="6">
    <location>
        <begin position="266"/>
        <end position="287"/>
    </location>
</feature>
<evidence type="ECO:0000256" key="5">
    <source>
        <dbReference type="ARBA" id="ARBA00023136"/>
    </source>
</evidence>
<evidence type="ECO:0000256" key="1">
    <source>
        <dbReference type="ARBA" id="ARBA00004651"/>
    </source>
</evidence>
<dbReference type="EMBL" id="BJXV01000030">
    <property type="protein sequence ID" value="GEN29663.1"/>
    <property type="molecule type" value="Genomic_DNA"/>
</dbReference>
<evidence type="ECO:0000256" key="3">
    <source>
        <dbReference type="ARBA" id="ARBA00022692"/>
    </source>
</evidence>